<organism evidence="17 18">
    <name type="scientific">Spodoptera exigua</name>
    <name type="common">Beet armyworm</name>
    <name type="synonym">Noctua fulgens</name>
    <dbReference type="NCBI Taxonomy" id="7107"/>
    <lineage>
        <taxon>Eukaryota</taxon>
        <taxon>Metazoa</taxon>
        <taxon>Ecdysozoa</taxon>
        <taxon>Arthropoda</taxon>
        <taxon>Hexapoda</taxon>
        <taxon>Insecta</taxon>
        <taxon>Pterygota</taxon>
        <taxon>Neoptera</taxon>
        <taxon>Endopterygota</taxon>
        <taxon>Lepidoptera</taxon>
        <taxon>Glossata</taxon>
        <taxon>Ditrysia</taxon>
        <taxon>Noctuoidea</taxon>
        <taxon>Noctuidae</taxon>
        <taxon>Amphipyrinae</taxon>
        <taxon>Spodoptera</taxon>
    </lineage>
</organism>
<evidence type="ECO:0000256" key="1">
    <source>
        <dbReference type="ARBA" id="ARBA00004107"/>
    </source>
</evidence>
<dbReference type="Pfam" id="PF01490">
    <property type="entry name" value="Aa_trans"/>
    <property type="match status" value="1"/>
</dbReference>
<gene>
    <name evidence="17" type="ORF">HW555_002744</name>
</gene>
<comment type="subcellular location">
    <subcellularLocation>
        <location evidence="1">Late endosome membrane</location>
        <topology evidence="1">Multi-pass membrane protein</topology>
    </subcellularLocation>
    <subcellularLocation>
        <location evidence="2">Lysosome membrane</location>
        <topology evidence="2">Multi-pass membrane protein</topology>
    </subcellularLocation>
</comment>
<dbReference type="AlphaFoldDB" id="A0A835GRL4"/>
<dbReference type="GO" id="GO:0015179">
    <property type="term" value="F:L-amino acid transmembrane transporter activity"/>
    <property type="evidence" value="ECO:0007669"/>
    <property type="project" value="TreeGrafter"/>
</dbReference>
<feature type="transmembrane region" description="Helical" evidence="15">
    <location>
        <begin position="465"/>
        <end position="483"/>
    </location>
</feature>
<evidence type="ECO:0000256" key="2">
    <source>
        <dbReference type="ARBA" id="ARBA00004155"/>
    </source>
</evidence>
<keyword evidence="18" id="KW-1185">Reference proteome</keyword>
<comment type="similarity">
    <text evidence="14">Belongs to the amino acid/polyamine transporter 2 family. SLC38A9 subfamily.</text>
</comment>
<evidence type="ECO:0000256" key="7">
    <source>
        <dbReference type="ARBA" id="ARBA00022970"/>
    </source>
</evidence>
<evidence type="ECO:0000256" key="11">
    <source>
        <dbReference type="ARBA" id="ARBA00023157"/>
    </source>
</evidence>
<dbReference type="PANTHER" id="PTHR22950">
    <property type="entry name" value="AMINO ACID TRANSPORTER"/>
    <property type="match status" value="1"/>
</dbReference>
<keyword evidence="8 15" id="KW-1133">Transmembrane helix</keyword>
<accession>A0A835GRL4</accession>
<evidence type="ECO:0000256" key="3">
    <source>
        <dbReference type="ARBA" id="ARBA00022448"/>
    </source>
</evidence>
<dbReference type="InterPro" id="IPR013057">
    <property type="entry name" value="AA_transpt_TM"/>
</dbReference>
<keyword evidence="7" id="KW-0029">Amino-acid transport</keyword>
<evidence type="ECO:0000313" key="18">
    <source>
        <dbReference type="Proteomes" id="UP000648187"/>
    </source>
</evidence>
<keyword evidence="4 15" id="KW-0812">Transmembrane</keyword>
<dbReference type="GO" id="GO:0005765">
    <property type="term" value="C:lysosomal membrane"/>
    <property type="evidence" value="ECO:0007669"/>
    <property type="project" value="UniProtKB-SubCell"/>
</dbReference>
<evidence type="ECO:0000256" key="10">
    <source>
        <dbReference type="ARBA" id="ARBA00023136"/>
    </source>
</evidence>
<feature type="transmembrane region" description="Helical" evidence="15">
    <location>
        <begin position="281"/>
        <end position="299"/>
    </location>
</feature>
<dbReference type="EMBL" id="JACKWZ010000025">
    <property type="protein sequence ID" value="KAF9421272.1"/>
    <property type="molecule type" value="Genomic_DNA"/>
</dbReference>
<feature type="transmembrane region" description="Helical" evidence="15">
    <location>
        <begin position="351"/>
        <end position="376"/>
    </location>
</feature>
<evidence type="ECO:0000256" key="4">
    <source>
        <dbReference type="ARBA" id="ARBA00022692"/>
    </source>
</evidence>
<feature type="transmembrane region" description="Helical" evidence="15">
    <location>
        <begin position="319"/>
        <end position="339"/>
    </location>
</feature>
<evidence type="ECO:0000256" key="13">
    <source>
        <dbReference type="ARBA" id="ARBA00023228"/>
    </source>
</evidence>
<dbReference type="Proteomes" id="UP000648187">
    <property type="component" value="Unassembled WGS sequence"/>
</dbReference>
<evidence type="ECO:0000256" key="5">
    <source>
        <dbReference type="ARBA" id="ARBA00022723"/>
    </source>
</evidence>
<evidence type="ECO:0000256" key="9">
    <source>
        <dbReference type="ARBA" id="ARBA00023053"/>
    </source>
</evidence>
<keyword evidence="6" id="KW-0967">Endosome</keyword>
<keyword evidence="10 15" id="KW-0472">Membrane</keyword>
<name>A0A835GRL4_SPOEX</name>
<keyword evidence="9" id="KW-0915">Sodium</keyword>
<evidence type="ECO:0000256" key="6">
    <source>
        <dbReference type="ARBA" id="ARBA00022753"/>
    </source>
</evidence>
<sequence length="516" mass="57609">MRFVEKNPKKAREPDSAASSVRSVDSYEHWSPSVTSHSYCSAMSRAEAEPLLQGAVTPTYRAVSSESIDTLGPADLSSNDVLTTFHNTFENSFKPEREKKQSSLVTIFSVWNTIMGSSLLTMAWGVERAGLPAALLLLAFMAALCLYTAYVLLRVNKYHGSASCEVPALCRELLGPWAEVVAHVFSVLVLLGANIVYWILITNFLYFSVNYFVDLSTSNETEYNTSLLCPRHANESLLLVEPEKDSPYWGLHTTVPIYVALLVFPLLNFKDVSFFTKFNSLGTLSVAYLLIFVIVKGYAWGINVGSMMTETHAVRNAAVLSGMLALSFYIHNIIITIMGNNARQENNGRDLTIAFLLVTITYTLVGAVFYICFPLAKSCIEDNLLNNFEMHDVMTAMARMLLLFQVITVYPLVAFMLRTEAILLLPFEKTRFLTVVINVFIMTLCILVACFCPSIGTIIRYTGAVSGLVHIFALPSLLQIRSLQLRGKLTWWKTVFYCGILVFGAVNLLMQFFINE</sequence>
<feature type="transmembrane region" description="Helical" evidence="15">
    <location>
        <begin position="396"/>
        <end position="415"/>
    </location>
</feature>
<evidence type="ECO:0000259" key="16">
    <source>
        <dbReference type="Pfam" id="PF01490"/>
    </source>
</evidence>
<keyword evidence="3" id="KW-0813">Transport</keyword>
<keyword evidence="5" id="KW-0479">Metal-binding</keyword>
<feature type="transmembrane region" description="Helical" evidence="15">
    <location>
        <begin position="248"/>
        <end position="269"/>
    </location>
</feature>
<keyword evidence="13" id="KW-0458">Lysosome</keyword>
<keyword evidence="12" id="KW-0325">Glycoprotein</keyword>
<proteinExistence type="inferred from homology"/>
<evidence type="ECO:0000256" key="12">
    <source>
        <dbReference type="ARBA" id="ARBA00023180"/>
    </source>
</evidence>
<protein>
    <recommendedName>
        <fullName evidence="16">Amino acid transporter transmembrane domain-containing protein</fullName>
    </recommendedName>
</protein>
<comment type="caution">
    <text evidence="17">The sequence shown here is derived from an EMBL/GenBank/DDBJ whole genome shotgun (WGS) entry which is preliminary data.</text>
</comment>
<feature type="transmembrane region" description="Helical" evidence="15">
    <location>
        <begin position="180"/>
        <end position="201"/>
    </location>
</feature>
<dbReference type="GO" id="GO:0046872">
    <property type="term" value="F:metal ion binding"/>
    <property type="evidence" value="ECO:0007669"/>
    <property type="project" value="UniProtKB-KW"/>
</dbReference>
<dbReference type="GO" id="GO:0031902">
    <property type="term" value="C:late endosome membrane"/>
    <property type="evidence" value="ECO:0007669"/>
    <property type="project" value="UniProtKB-SubCell"/>
</dbReference>
<keyword evidence="11" id="KW-1015">Disulfide bond</keyword>
<feature type="transmembrane region" description="Helical" evidence="15">
    <location>
        <begin position="131"/>
        <end position="153"/>
    </location>
</feature>
<evidence type="ECO:0000313" key="17">
    <source>
        <dbReference type="EMBL" id="KAF9421272.1"/>
    </source>
</evidence>
<evidence type="ECO:0000256" key="8">
    <source>
        <dbReference type="ARBA" id="ARBA00022989"/>
    </source>
</evidence>
<feature type="domain" description="Amino acid transporter transmembrane" evidence="16">
    <location>
        <begin position="101"/>
        <end position="509"/>
    </location>
</feature>
<feature type="transmembrane region" description="Helical" evidence="15">
    <location>
        <begin position="435"/>
        <end position="459"/>
    </location>
</feature>
<evidence type="ECO:0000256" key="14">
    <source>
        <dbReference type="ARBA" id="ARBA00038442"/>
    </source>
</evidence>
<feature type="transmembrane region" description="Helical" evidence="15">
    <location>
        <begin position="495"/>
        <end position="514"/>
    </location>
</feature>
<feature type="transmembrane region" description="Helical" evidence="15">
    <location>
        <begin position="104"/>
        <end position="125"/>
    </location>
</feature>
<dbReference type="PANTHER" id="PTHR22950:SF244">
    <property type="entry name" value="NEUTRAL AMINO ACID TRANSPORTER 9"/>
    <property type="match status" value="1"/>
</dbReference>
<evidence type="ECO:0000256" key="15">
    <source>
        <dbReference type="SAM" id="Phobius"/>
    </source>
</evidence>
<reference evidence="17" key="1">
    <citation type="submission" date="2020-08" db="EMBL/GenBank/DDBJ databases">
        <title>Spodoptera exigua strain:BAW_Kor-Di-RS1 Genome sequencing and assembly.</title>
        <authorList>
            <person name="Kim J."/>
            <person name="Nam H.Y."/>
            <person name="Kwon M."/>
            <person name="Choi J.H."/>
            <person name="Cho S.R."/>
            <person name="Kim G.-H."/>
        </authorList>
    </citation>
    <scope>NUCLEOTIDE SEQUENCE</scope>
    <source>
        <strain evidence="17">BAW_Kor-Di-RS1</strain>
        <tissue evidence="17">Whole-body</tissue>
    </source>
</reference>